<protein>
    <recommendedName>
        <fullName evidence="8">Oviduct-specific glycoprotein</fullName>
    </recommendedName>
    <alternativeName>
        <fullName evidence="9">Estrogen-dependent oviduct protein</fullName>
    </alternativeName>
    <alternativeName>
        <fullName evidence="10">Oviductal glycoprotein</fullName>
    </alternativeName>
    <alternativeName>
        <fullName evidence="11">Oviductin</fullName>
    </alternativeName>
</protein>
<reference evidence="14" key="1">
    <citation type="submission" date="2023-06" db="EMBL/GenBank/DDBJ databases">
        <title>Reference genome for the Northern bat (Eptesicus nilssonii), a most northern bat species.</title>
        <authorList>
            <person name="Laine V.N."/>
            <person name="Pulliainen A.T."/>
            <person name="Lilley T.M."/>
        </authorList>
    </citation>
    <scope>NUCLEOTIDE SEQUENCE</scope>
    <source>
        <strain evidence="14">BLF_Eptnil</strain>
        <tissue evidence="14">Kidney</tissue>
    </source>
</reference>
<dbReference type="Gene3D" id="3.20.20.80">
    <property type="entry name" value="Glycosidases"/>
    <property type="match status" value="1"/>
</dbReference>
<evidence type="ECO:0000256" key="8">
    <source>
        <dbReference type="ARBA" id="ARBA00039807"/>
    </source>
</evidence>
<comment type="caution">
    <text evidence="14">The sequence shown here is derived from an EMBL/GenBank/DDBJ whole genome shotgun (WGS) entry which is preliminary data.</text>
</comment>
<dbReference type="InterPro" id="IPR017853">
    <property type="entry name" value="GH"/>
</dbReference>
<evidence type="ECO:0000256" key="11">
    <source>
        <dbReference type="ARBA" id="ARBA00043205"/>
    </source>
</evidence>
<feature type="domain" description="GH18" evidence="13">
    <location>
        <begin position="121"/>
        <end position="500"/>
    </location>
</feature>
<keyword evidence="4" id="KW-1015">Disulfide bond</keyword>
<evidence type="ECO:0000256" key="5">
    <source>
        <dbReference type="ARBA" id="ARBA00023180"/>
    </source>
</evidence>
<keyword evidence="15" id="KW-1185">Reference proteome</keyword>
<evidence type="ECO:0000256" key="4">
    <source>
        <dbReference type="ARBA" id="ARBA00023157"/>
    </source>
</evidence>
<dbReference type="InterPro" id="IPR029070">
    <property type="entry name" value="Chitinase_insertion_sf"/>
</dbReference>
<feature type="compositionally biased region" description="Basic and acidic residues" evidence="12">
    <location>
        <begin position="644"/>
        <end position="656"/>
    </location>
</feature>
<dbReference type="Pfam" id="PF00704">
    <property type="entry name" value="Glyco_hydro_18"/>
    <property type="match status" value="2"/>
</dbReference>
<evidence type="ECO:0000256" key="3">
    <source>
        <dbReference type="ARBA" id="ARBA00022729"/>
    </source>
</evidence>
<evidence type="ECO:0000256" key="12">
    <source>
        <dbReference type="SAM" id="MobiDB-lite"/>
    </source>
</evidence>
<keyword evidence="7" id="KW-0968">Cytoplasmic vesicle</keyword>
<dbReference type="GO" id="GO:0006032">
    <property type="term" value="P:chitin catabolic process"/>
    <property type="evidence" value="ECO:0007669"/>
    <property type="project" value="TreeGrafter"/>
</dbReference>
<accession>A0AA40HCW4</accession>
<dbReference type="GO" id="GO:0030133">
    <property type="term" value="C:transport vesicle"/>
    <property type="evidence" value="ECO:0007669"/>
    <property type="project" value="UniProtKB-SubCell"/>
</dbReference>
<dbReference type="GO" id="GO:0005576">
    <property type="term" value="C:extracellular region"/>
    <property type="evidence" value="ECO:0007669"/>
    <property type="project" value="TreeGrafter"/>
</dbReference>
<evidence type="ECO:0000256" key="2">
    <source>
        <dbReference type="ARBA" id="ARBA00009336"/>
    </source>
</evidence>
<dbReference type="PANTHER" id="PTHR11177:SF385">
    <property type="entry name" value="OVIDUCT-SPECIFIC GLYCOPROTEIN"/>
    <property type="match status" value="1"/>
</dbReference>
<evidence type="ECO:0000256" key="10">
    <source>
        <dbReference type="ARBA" id="ARBA00042898"/>
    </source>
</evidence>
<dbReference type="InterPro" id="IPR050314">
    <property type="entry name" value="Glycosyl_Hydrlase_18"/>
</dbReference>
<keyword evidence="5" id="KW-0325">Glycoprotein</keyword>
<comment type="subcellular location">
    <subcellularLocation>
        <location evidence="1">Cytoplasmic vesicle</location>
        <location evidence="1">Secretory vesicle</location>
    </subcellularLocation>
</comment>
<dbReference type="GO" id="GO:0007338">
    <property type="term" value="P:single fertilization"/>
    <property type="evidence" value="ECO:0007669"/>
    <property type="project" value="UniProtKB-KW"/>
</dbReference>
<evidence type="ECO:0000256" key="1">
    <source>
        <dbReference type="ARBA" id="ARBA00004398"/>
    </source>
</evidence>
<dbReference type="InterPro" id="IPR001223">
    <property type="entry name" value="Glyco_hydro18_cat"/>
</dbReference>
<dbReference type="SUPFAM" id="SSF51445">
    <property type="entry name" value="(Trans)glycosidases"/>
    <property type="match status" value="1"/>
</dbReference>
<proteinExistence type="inferred from homology"/>
<organism evidence="14 15">
    <name type="scientific">Cnephaeus nilssonii</name>
    <name type="common">Northern bat</name>
    <name type="synonym">Eptesicus nilssonii</name>
    <dbReference type="NCBI Taxonomy" id="3371016"/>
    <lineage>
        <taxon>Eukaryota</taxon>
        <taxon>Metazoa</taxon>
        <taxon>Chordata</taxon>
        <taxon>Craniata</taxon>
        <taxon>Vertebrata</taxon>
        <taxon>Euteleostomi</taxon>
        <taxon>Mammalia</taxon>
        <taxon>Eutheria</taxon>
        <taxon>Laurasiatheria</taxon>
        <taxon>Chiroptera</taxon>
        <taxon>Yangochiroptera</taxon>
        <taxon>Vespertilionidae</taxon>
        <taxon>Cnephaeus</taxon>
    </lineage>
</organism>
<dbReference type="AlphaFoldDB" id="A0AA40HCW4"/>
<evidence type="ECO:0000259" key="13">
    <source>
        <dbReference type="PROSITE" id="PS51910"/>
    </source>
</evidence>
<keyword evidence="6" id="KW-0278">Fertilization</keyword>
<evidence type="ECO:0000256" key="6">
    <source>
        <dbReference type="ARBA" id="ARBA00023279"/>
    </source>
</evidence>
<dbReference type="GO" id="GO:0005975">
    <property type="term" value="P:carbohydrate metabolic process"/>
    <property type="evidence" value="ECO:0007669"/>
    <property type="project" value="InterPro"/>
</dbReference>
<dbReference type="SMART" id="SM00636">
    <property type="entry name" value="Glyco_18"/>
    <property type="match status" value="1"/>
</dbReference>
<sequence length="662" mass="73143">MVRKRSPSSGARSIPWLSRALRCVPCVLTLPRSCVRVTDPIQFSRGFCHLLFVSLCAGIQTRKSALTRISQAILFLLGPQQWGASELQWSGLSGCIYDAEPPPHPRSLSTNVCSPLPGAAHKLVCYFTNWAHNRPGPASVLPSDLDPFLCTHLIFAFASMDDNQMVAKDLQDEEILYPEFNKLKERNRELKTLLSIGGWNFGTSRFTTMLSTSATREKFISSAISLLRTHHFDGLDLCFLYPGLRGSPTHDRSCCSPSRRRPSSPCVQGCCSRLPSLGTRKSSKRLMMCLVWERLLDFINVLTFDIHGSWEEFTGHNSPLQSQQGDPKSVVREGKVSEAAGPLLRSPGHSNRGLVISYVQAYAMDYWRKLGAPSEKLLVGFPTYGRTFRLLKDSEHWLQAEAVGPASPGKYTRQPGFLAYYERAKKCWIEHQYVPYAYKGEEWVGYDDTISFTHKALFIKKEHYGGAMVWTLDLDDVRGTFCGTGPFPLVSVLKNLLLQAESSSTLSSKFWPSSAMNSSSTGPGRLTVTKALPTVSGILLSGGVGVATETQRKTENMTTIPRGGIVTPTRGAASFVKHTVVLQGKTETPGEKTMTPVTPEQMTVTSGQLQTETSGVKIMVRRRKAVAPAKMIIPLGKMTVTPEGKTKTLRGEHWTSEVDTDP</sequence>
<dbReference type="Proteomes" id="UP001177744">
    <property type="component" value="Unassembled WGS sequence"/>
</dbReference>
<evidence type="ECO:0000313" key="14">
    <source>
        <dbReference type="EMBL" id="KAK1328929.1"/>
    </source>
</evidence>
<dbReference type="GO" id="GO:0008061">
    <property type="term" value="F:chitin binding"/>
    <property type="evidence" value="ECO:0007669"/>
    <property type="project" value="InterPro"/>
</dbReference>
<feature type="region of interest" description="Disordered" evidence="12">
    <location>
        <begin position="643"/>
        <end position="662"/>
    </location>
</feature>
<dbReference type="GO" id="GO:0004568">
    <property type="term" value="F:chitinase activity"/>
    <property type="evidence" value="ECO:0007669"/>
    <property type="project" value="TreeGrafter"/>
</dbReference>
<evidence type="ECO:0000313" key="15">
    <source>
        <dbReference type="Proteomes" id="UP001177744"/>
    </source>
</evidence>
<evidence type="ECO:0000256" key="7">
    <source>
        <dbReference type="ARBA" id="ARBA00023329"/>
    </source>
</evidence>
<dbReference type="SUPFAM" id="SSF54556">
    <property type="entry name" value="Chitinase insertion domain"/>
    <property type="match status" value="1"/>
</dbReference>
<dbReference type="PROSITE" id="PS51910">
    <property type="entry name" value="GH18_2"/>
    <property type="match status" value="1"/>
</dbReference>
<gene>
    <name evidence="14" type="ORF">QTO34_011099</name>
</gene>
<dbReference type="EMBL" id="JAULJE010000022">
    <property type="protein sequence ID" value="KAK1328929.1"/>
    <property type="molecule type" value="Genomic_DNA"/>
</dbReference>
<keyword evidence="3" id="KW-0732">Signal</keyword>
<comment type="similarity">
    <text evidence="2">Belongs to the glycosyl hydrolase 18 family.</text>
</comment>
<evidence type="ECO:0000256" key="9">
    <source>
        <dbReference type="ARBA" id="ARBA00042450"/>
    </source>
</evidence>
<dbReference type="FunFam" id="3.10.50.10:FF:000001">
    <property type="entry name" value="Chitinase 3-like 1"/>
    <property type="match status" value="1"/>
</dbReference>
<dbReference type="Gene3D" id="3.10.50.10">
    <property type="match status" value="1"/>
</dbReference>
<name>A0AA40HCW4_CNENI</name>
<dbReference type="InterPro" id="IPR011583">
    <property type="entry name" value="Chitinase_II/V-like_cat"/>
</dbReference>
<dbReference type="PANTHER" id="PTHR11177">
    <property type="entry name" value="CHITINASE"/>
    <property type="match status" value="1"/>
</dbReference>